<dbReference type="EMBL" id="CP015609">
    <property type="protein sequence ID" value="APT48416.1"/>
    <property type="molecule type" value="Genomic_DNA"/>
</dbReference>
<sequence>MKRPIPFLALVAALALSACGTTIQAQVQSFTAGEQIAPGETVFVLPGVPPQQQTLETQSWVALAQQEFRKRGYIVTNDPNRATLKAAISLGIDNGRDVTSTFAVPQFGVTGYSGAQTFGTMNSFGNTATYSSNTTLTPQYGVTGYIPGSRTDRVFGRTGMLVMARFDPAGNMRVVFDSRIRSNGSCGNLAVIAPELVQALFSKFPAGGAGAVELPMAGQC</sequence>
<reference evidence="2 3" key="1">
    <citation type="submission" date="2016-05" db="EMBL/GenBank/DDBJ databases">
        <title>Complete Genome and Methylome Analysis of Psychrotrophic Bacterial Isolates from Antarctic Lake Untersee.</title>
        <authorList>
            <person name="Fomenkov A."/>
            <person name="Akimov V.N."/>
            <person name="Vasilyeva L.V."/>
            <person name="Andersen D."/>
            <person name="Vincze T."/>
            <person name="Roberts R.J."/>
        </authorList>
    </citation>
    <scope>NUCLEOTIDE SEQUENCE [LARGE SCALE GENOMIC DNA]</scope>
    <source>
        <strain evidence="2 3">U14-5</strain>
        <plasmid evidence="2 3">unnamed2</plasmid>
    </source>
</reference>
<gene>
    <name evidence="2" type="ORF">BSA145_21360</name>
</gene>
<dbReference type="Proteomes" id="UP000185426">
    <property type="component" value="Plasmid unnamed2"/>
</dbReference>
<organism evidence="2 3">
    <name type="scientific">Bacillus safensis</name>
    <dbReference type="NCBI Taxonomy" id="561879"/>
    <lineage>
        <taxon>Bacteria</taxon>
        <taxon>Bacillati</taxon>
        <taxon>Bacillota</taxon>
        <taxon>Bacilli</taxon>
        <taxon>Bacillales</taxon>
        <taxon>Bacillaceae</taxon>
        <taxon>Bacillus</taxon>
    </lineage>
</organism>
<evidence type="ECO:0000313" key="3">
    <source>
        <dbReference type="Proteomes" id="UP000185426"/>
    </source>
</evidence>
<evidence type="ECO:0008006" key="4">
    <source>
        <dbReference type="Google" id="ProtNLM"/>
    </source>
</evidence>
<geneLocation type="plasmid" evidence="2 3">
    <name>unnamed2</name>
</geneLocation>
<evidence type="ECO:0000313" key="2">
    <source>
        <dbReference type="EMBL" id="APT48416.1"/>
    </source>
</evidence>
<protein>
    <recommendedName>
        <fullName evidence="4">DUF4136 domain-containing protein</fullName>
    </recommendedName>
</protein>
<dbReference type="PROSITE" id="PS51257">
    <property type="entry name" value="PROKAR_LIPOPROTEIN"/>
    <property type="match status" value="1"/>
</dbReference>
<accession>A0A1L6ZPG8</accession>
<dbReference type="AlphaFoldDB" id="A0A1L6ZPG8"/>
<keyword evidence="2" id="KW-0614">Plasmid</keyword>
<proteinExistence type="predicted"/>
<feature type="signal peptide" evidence="1">
    <location>
        <begin position="1"/>
        <end position="25"/>
    </location>
</feature>
<name>A0A1L6ZPG8_BACIA</name>
<feature type="chain" id="PRO_5012837775" description="DUF4136 domain-containing protein" evidence="1">
    <location>
        <begin position="26"/>
        <end position="220"/>
    </location>
</feature>
<evidence type="ECO:0000256" key="1">
    <source>
        <dbReference type="SAM" id="SignalP"/>
    </source>
</evidence>
<keyword evidence="1" id="KW-0732">Signal</keyword>